<accession>A0A5C3QEY5</accession>
<proteinExistence type="predicted"/>
<dbReference type="EMBL" id="ML178832">
    <property type="protein sequence ID" value="TFK99679.1"/>
    <property type="molecule type" value="Genomic_DNA"/>
</dbReference>
<evidence type="ECO:0000313" key="2">
    <source>
        <dbReference type="Proteomes" id="UP000305067"/>
    </source>
</evidence>
<evidence type="ECO:0000313" key="1">
    <source>
        <dbReference type="EMBL" id="TFK99679.1"/>
    </source>
</evidence>
<dbReference type="Proteomes" id="UP000305067">
    <property type="component" value="Unassembled WGS sequence"/>
</dbReference>
<reference evidence="1 2" key="1">
    <citation type="journal article" date="2019" name="Nat. Ecol. Evol.">
        <title>Megaphylogeny resolves global patterns of mushroom evolution.</title>
        <authorList>
            <person name="Varga T."/>
            <person name="Krizsan K."/>
            <person name="Foldi C."/>
            <person name="Dima B."/>
            <person name="Sanchez-Garcia M."/>
            <person name="Sanchez-Ramirez S."/>
            <person name="Szollosi G.J."/>
            <person name="Szarkandi J.G."/>
            <person name="Papp V."/>
            <person name="Albert L."/>
            <person name="Andreopoulos W."/>
            <person name="Angelini C."/>
            <person name="Antonin V."/>
            <person name="Barry K.W."/>
            <person name="Bougher N.L."/>
            <person name="Buchanan P."/>
            <person name="Buyck B."/>
            <person name="Bense V."/>
            <person name="Catcheside P."/>
            <person name="Chovatia M."/>
            <person name="Cooper J."/>
            <person name="Damon W."/>
            <person name="Desjardin D."/>
            <person name="Finy P."/>
            <person name="Geml J."/>
            <person name="Haridas S."/>
            <person name="Hughes K."/>
            <person name="Justo A."/>
            <person name="Karasinski D."/>
            <person name="Kautmanova I."/>
            <person name="Kiss B."/>
            <person name="Kocsube S."/>
            <person name="Kotiranta H."/>
            <person name="LaButti K.M."/>
            <person name="Lechner B.E."/>
            <person name="Liimatainen K."/>
            <person name="Lipzen A."/>
            <person name="Lukacs Z."/>
            <person name="Mihaltcheva S."/>
            <person name="Morgado L.N."/>
            <person name="Niskanen T."/>
            <person name="Noordeloos M.E."/>
            <person name="Ohm R.A."/>
            <person name="Ortiz-Santana B."/>
            <person name="Ovrebo C."/>
            <person name="Racz N."/>
            <person name="Riley R."/>
            <person name="Savchenko A."/>
            <person name="Shiryaev A."/>
            <person name="Soop K."/>
            <person name="Spirin V."/>
            <person name="Szebenyi C."/>
            <person name="Tomsovsky M."/>
            <person name="Tulloss R.E."/>
            <person name="Uehling J."/>
            <person name="Grigoriev I.V."/>
            <person name="Vagvolgyi C."/>
            <person name="Papp T."/>
            <person name="Martin F.M."/>
            <person name="Miettinen O."/>
            <person name="Hibbett D.S."/>
            <person name="Nagy L.G."/>
        </authorList>
    </citation>
    <scope>NUCLEOTIDE SEQUENCE [LARGE SCALE GENOMIC DNA]</scope>
    <source>
        <strain evidence="1 2">CBS 309.79</strain>
    </source>
</reference>
<evidence type="ECO:0008006" key="3">
    <source>
        <dbReference type="Google" id="ProtNLM"/>
    </source>
</evidence>
<name>A0A5C3QEY5_9AGAR</name>
<dbReference type="AlphaFoldDB" id="A0A5C3QEY5"/>
<protein>
    <recommendedName>
        <fullName evidence="3">Crinkler (CRN) family protein</fullName>
    </recommendedName>
</protein>
<organism evidence="1 2">
    <name type="scientific">Pterulicium gracile</name>
    <dbReference type="NCBI Taxonomy" id="1884261"/>
    <lineage>
        <taxon>Eukaryota</taxon>
        <taxon>Fungi</taxon>
        <taxon>Dikarya</taxon>
        <taxon>Basidiomycota</taxon>
        <taxon>Agaricomycotina</taxon>
        <taxon>Agaricomycetes</taxon>
        <taxon>Agaricomycetidae</taxon>
        <taxon>Agaricales</taxon>
        <taxon>Pleurotineae</taxon>
        <taxon>Pterulaceae</taxon>
        <taxon>Pterulicium</taxon>
    </lineage>
</organism>
<sequence length="248" mass="28435">MTSCTLKHAIPDLESGPPTKMPKILDKRGTTSFDIEDLRAKMCIPDRYNHMTVSTTWKPPSSESWQLVSNDDDPLEKFRATFQTVLPSSQTSKPQTTFTFDQEPGDSPYTIRKFFPELMKQVWKQCWEEDNSVLIIGQPGLGKTVSMYFLMACVLAVYPELPFLFFQGGRTYLFHQSNVYKGDLVSPVLPNCTNGRKRKLLCFVDVDNKKNKLVEFPYPLTRGLLNKSVTFIQASSPRKNNYRAWILL</sequence>
<keyword evidence="2" id="KW-1185">Reference proteome</keyword>
<dbReference type="OrthoDB" id="2340858at2759"/>
<gene>
    <name evidence="1" type="ORF">BDV98DRAFT_657159</name>
</gene>